<dbReference type="Proteomes" id="UP001154312">
    <property type="component" value="Unassembled WGS sequence"/>
</dbReference>
<dbReference type="PANTHER" id="PTHR46112:SF2">
    <property type="entry name" value="XAA-PRO AMINOPEPTIDASE P-RELATED"/>
    <property type="match status" value="1"/>
</dbReference>
<dbReference type="InterPro" id="IPR000994">
    <property type="entry name" value="Pept_M24"/>
</dbReference>
<organism evidence="3 4">
    <name type="scientific">Pelotomaculum isophthalicicum JI</name>
    <dbReference type="NCBI Taxonomy" id="947010"/>
    <lineage>
        <taxon>Bacteria</taxon>
        <taxon>Bacillati</taxon>
        <taxon>Bacillota</taxon>
        <taxon>Clostridia</taxon>
        <taxon>Eubacteriales</taxon>
        <taxon>Desulfotomaculaceae</taxon>
        <taxon>Pelotomaculum</taxon>
    </lineage>
</organism>
<comment type="caution">
    <text evidence="3">The sequence shown here is derived from an EMBL/GenBank/DDBJ whole genome shotgun (WGS) entry which is preliminary data.</text>
</comment>
<reference evidence="3" key="1">
    <citation type="submission" date="2022-02" db="EMBL/GenBank/DDBJ databases">
        <authorList>
            <person name="Leng L."/>
        </authorList>
    </citation>
    <scope>NUCLEOTIDE SEQUENCE</scope>
    <source>
        <strain evidence="3">JI</strain>
    </source>
</reference>
<dbReference type="Pfam" id="PF01321">
    <property type="entry name" value="Creatinase_N"/>
    <property type="match status" value="1"/>
</dbReference>
<dbReference type="SUPFAM" id="SSF53092">
    <property type="entry name" value="Creatinase/prolidase N-terminal domain"/>
    <property type="match status" value="1"/>
</dbReference>
<dbReference type="CDD" id="cd01066">
    <property type="entry name" value="APP_MetAP"/>
    <property type="match status" value="1"/>
</dbReference>
<evidence type="ECO:0000313" key="4">
    <source>
        <dbReference type="Proteomes" id="UP001154312"/>
    </source>
</evidence>
<dbReference type="InterPro" id="IPR036005">
    <property type="entry name" value="Creatinase/aminopeptidase-like"/>
</dbReference>
<proteinExistence type="predicted"/>
<dbReference type="SUPFAM" id="SSF55920">
    <property type="entry name" value="Creatinase/aminopeptidase"/>
    <property type="match status" value="1"/>
</dbReference>
<dbReference type="AlphaFoldDB" id="A0A9X4JTZ6"/>
<evidence type="ECO:0000313" key="3">
    <source>
        <dbReference type="EMBL" id="MDF9409579.1"/>
    </source>
</evidence>
<protein>
    <submittedName>
        <fullName evidence="3">Xaa-Pro peptidase family protein</fullName>
    </submittedName>
</protein>
<dbReference type="Gene3D" id="3.90.230.10">
    <property type="entry name" value="Creatinase/methionine aminopeptidase superfamily"/>
    <property type="match status" value="1"/>
</dbReference>
<dbReference type="InterPro" id="IPR050659">
    <property type="entry name" value="Peptidase_M24B"/>
</dbReference>
<dbReference type="Gene3D" id="3.40.350.10">
    <property type="entry name" value="Creatinase/prolidase N-terminal domain"/>
    <property type="match status" value="1"/>
</dbReference>
<evidence type="ECO:0000259" key="1">
    <source>
        <dbReference type="Pfam" id="PF00557"/>
    </source>
</evidence>
<feature type="domain" description="Creatinase N-terminal" evidence="2">
    <location>
        <begin position="12"/>
        <end position="137"/>
    </location>
</feature>
<evidence type="ECO:0000259" key="2">
    <source>
        <dbReference type="Pfam" id="PF01321"/>
    </source>
</evidence>
<sequence>MRYTPKSELDQRIAKLQNAMRQHDIDGAVIVQNADLFYFAGTIQRSHLFVPSEGKPLLLVKKSLERAKEESPMDNVISLDSLKEFNAVLQKYGYGQFKTLGFELDVLPANLYVRYQKLVEPARIVDISQLIRAVRMVKSPYEIEILRDISKLHEEIFSLIRENMREGISELELTGIIAAASRKNGHSGLMRVRGMNQDLFFVHLLSGKNTFPSYFDGSVGGKGVSPAFAQGSSYKMIGRNEPVLLDYSFVLDGYMLDQTRIFCHGKLPDHLAGAHALAIDILKEIKKVARPGVACGKLYDVAMQMAGDSAYGKHFLGFPEPVAFVGHGIGIELDELPVIAHGFDIPLEEGMVIAIEPKFVFPDGAVGVENTYLVVKDGLENLTVFDEEIIYV</sequence>
<dbReference type="PANTHER" id="PTHR46112">
    <property type="entry name" value="AMINOPEPTIDASE"/>
    <property type="match status" value="1"/>
</dbReference>
<keyword evidence="4" id="KW-1185">Reference proteome</keyword>
<dbReference type="Pfam" id="PF00557">
    <property type="entry name" value="Peptidase_M24"/>
    <property type="match status" value="1"/>
</dbReference>
<dbReference type="InterPro" id="IPR029149">
    <property type="entry name" value="Creatin/AminoP/Spt16_N"/>
</dbReference>
<dbReference type="RefSeq" id="WP_277445067.1">
    <property type="nucleotide sequence ID" value="NZ_JAKOAV010000035.1"/>
</dbReference>
<dbReference type="InterPro" id="IPR000587">
    <property type="entry name" value="Creatinase_N"/>
</dbReference>
<feature type="domain" description="Peptidase M24" evidence="1">
    <location>
        <begin position="145"/>
        <end position="375"/>
    </location>
</feature>
<name>A0A9X4JTZ6_9FIRM</name>
<dbReference type="EMBL" id="JAKOAV010000035">
    <property type="protein sequence ID" value="MDF9409579.1"/>
    <property type="molecule type" value="Genomic_DNA"/>
</dbReference>
<accession>A0A9X4JTZ6</accession>
<gene>
    <name evidence="3" type="ORF">L7E55_14660</name>
</gene>